<dbReference type="Proteomes" id="UP001610432">
    <property type="component" value="Unassembled WGS sequence"/>
</dbReference>
<comment type="caution">
    <text evidence="1">The sequence shown here is derived from an EMBL/GenBank/DDBJ whole genome shotgun (WGS) entry which is preliminary data.</text>
</comment>
<dbReference type="RefSeq" id="XP_070889234.1">
    <property type="nucleotide sequence ID" value="XM_071026610.1"/>
</dbReference>
<evidence type="ECO:0000313" key="2">
    <source>
        <dbReference type="Proteomes" id="UP001610432"/>
    </source>
</evidence>
<dbReference type="Gene3D" id="3.80.10.10">
    <property type="entry name" value="Ribonuclease Inhibitor"/>
    <property type="match status" value="1"/>
</dbReference>
<reference evidence="1 2" key="1">
    <citation type="submission" date="2024-07" db="EMBL/GenBank/DDBJ databases">
        <title>Section-level genome sequencing and comparative genomics of Aspergillus sections Usti and Cavernicolus.</title>
        <authorList>
            <consortium name="Lawrence Berkeley National Laboratory"/>
            <person name="Nybo J.L."/>
            <person name="Vesth T.C."/>
            <person name="Theobald S."/>
            <person name="Frisvad J.C."/>
            <person name="Larsen T.O."/>
            <person name="Kjaerboelling I."/>
            <person name="Rothschild-Mancinelli K."/>
            <person name="Lyhne E.K."/>
            <person name="Kogle M.E."/>
            <person name="Barry K."/>
            <person name="Clum A."/>
            <person name="Na H."/>
            <person name="Ledsgaard L."/>
            <person name="Lin J."/>
            <person name="Lipzen A."/>
            <person name="Kuo A."/>
            <person name="Riley R."/>
            <person name="Mondo S."/>
            <person name="Labutti K."/>
            <person name="Haridas S."/>
            <person name="Pangalinan J."/>
            <person name="Salamov A.A."/>
            <person name="Simmons B.A."/>
            <person name="Magnuson J.K."/>
            <person name="Chen J."/>
            <person name="Drula E."/>
            <person name="Henrissat B."/>
            <person name="Wiebenga A."/>
            <person name="Lubbers R.J."/>
            <person name="Gomes A.C."/>
            <person name="Macurrencykelacurrency M.R."/>
            <person name="Stajich J."/>
            <person name="Grigoriev I.V."/>
            <person name="Mortensen U.H."/>
            <person name="De Vries R.P."/>
            <person name="Baker S.E."/>
            <person name="Andersen M.R."/>
        </authorList>
    </citation>
    <scope>NUCLEOTIDE SEQUENCE [LARGE SCALE GENOMIC DNA]</scope>
    <source>
        <strain evidence="1 2">CBS 449.75</strain>
    </source>
</reference>
<dbReference type="GeneID" id="98141682"/>
<dbReference type="InterPro" id="IPR032675">
    <property type="entry name" value="LRR_dom_sf"/>
</dbReference>
<evidence type="ECO:0000313" key="1">
    <source>
        <dbReference type="EMBL" id="KAL2870255.1"/>
    </source>
</evidence>
<dbReference type="SUPFAM" id="SSF52047">
    <property type="entry name" value="RNI-like"/>
    <property type="match status" value="1"/>
</dbReference>
<protein>
    <recommendedName>
        <fullName evidence="3">F-box domain-containing protein</fullName>
    </recommendedName>
</protein>
<gene>
    <name evidence="1" type="ORF">BJX67DRAFT_279019</name>
</gene>
<sequence length="353" mass="40212">MAQVGLPPELILRIVECVIPSSPPVAFPPRHVVTRTLLSFTLVCKLTSRVAKQLLMKHCLYIVYGDRLGELLLHTGPLSIFRGQSRRPPSGVGLFLSPFPPRYLNSPCIAWQVHHLASIICGSLTRLVIDMPLRELYPEHDVCQVRPVLRQAFARMTMLEEFCSVRDELYLSTIPRIQEPAIWSFWPRLKRLALYNVDIDSSQFIEGLRQCSNLTHLVLVRPDGLATELSAEQIGSAFLPALQCLVIVVSMDAFLYSPLVNYQRWEESFVGRLHFLRNPVEEESRESDSESGPWSMASYLSIRVPSEREIEECQQWLADQALSGKLWRICEDQHNRQAMRSFRPANGRSGSSQ</sequence>
<accession>A0ABR4M0K4</accession>
<evidence type="ECO:0008006" key="3">
    <source>
        <dbReference type="Google" id="ProtNLM"/>
    </source>
</evidence>
<keyword evidence="2" id="KW-1185">Reference proteome</keyword>
<dbReference type="EMBL" id="JBFXLQ010000006">
    <property type="protein sequence ID" value="KAL2870255.1"/>
    <property type="molecule type" value="Genomic_DNA"/>
</dbReference>
<name>A0ABR4M0K4_9EURO</name>
<proteinExistence type="predicted"/>
<organism evidence="1 2">
    <name type="scientific">Aspergillus lucknowensis</name>
    <dbReference type="NCBI Taxonomy" id="176173"/>
    <lineage>
        <taxon>Eukaryota</taxon>
        <taxon>Fungi</taxon>
        <taxon>Dikarya</taxon>
        <taxon>Ascomycota</taxon>
        <taxon>Pezizomycotina</taxon>
        <taxon>Eurotiomycetes</taxon>
        <taxon>Eurotiomycetidae</taxon>
        <taxon>Eurotiales</taxon>
        <taxon>Aspergillaceae</taxon>
        <taxon>Aspergillus</taxon>
        <taxon>Aspergillus subgen. Nidulantes</taxon>
    </lineage>
</organism>